<sequence>MWAQLWLEASPIGVSTLGPSGVGVSRHQGTPPCGCQPHSRPHERFRCGGFLVAENFVLTAAHCNGKLGLWLMR</sequence>
<reference evidence="2" key="2">
    <citation type="submission" date="2025-09" db="UniProtKB">
        <authorList>
            <consortium name="Ensembl"/>
        </authorList>
    </citation>
    <scope>IDENTIFICATION</scope>
</reference>
<dbReference type="Proteomes" id="UP000694380">
    <property type="component" value="Unplaced"/>
</dbReference>
<dbReference type="GO" id="GO:0004252">
    <property type="term" value="F:serine-type endopeptidase activity"/>
    <property type="evidence" value="ECO:0007669"/>
    <property type="project" value="InterPro"/>
</dbReference>
<protein>
    <recommendedName>
        <fullName evidence="1">Peptidase S1 domain-containing protein</fullName>
    </recommendedName>
</protein>
<evidence type="ECO:0000259" key="1">
    <source>
        <dbReference type="Pfam" id="PF00089"/>
    </source>
</evidence>
<dbReference type="Pfam" id="PF00089">
    <property type="entry name" value="Trypsin"/>
    <property type="match status" value="1"/>
</dbReference>
<proteinExistence type="predicted"/>
<dbReference type="GO" id="GO:0006508">
    <property type="term" value="P:proteolysis"/>
    <property type="evidence" value="ECO:0007669"/>
    <property type="project" value="InterPro"/>
</dbReference>
<name>A0A8C3FE08_CHRPI</name>
<keyword evidence="3" id="KW-1185">Reference proteome</keyword>
<dbReference type="InterPro" id="IPR009003">
    <property type="entry name" value="Peptidase_S1_PA"/>
</dbReference>
<dbReference type="SUPFAM" id="SSF50494">
    <property type="entry name" value="Trypsin-like serine proteases"/>
    <property type="match status" value="1"/>
</dbReference>
<accession>A0A8C3FE08</accession>
<organism evidence="2 3">
    <name type="scientific">Chrysemys picta bellii</name>
    <name type="common">Western painted turtle</name>
    <name type="synonym">Emys bellii</name>
    <dbReference type="NCBI Taxonomy" id="8478"/>
    <lineage>
        <taxon>Eukaryota</taxon>
        <taxon>Metazoa</taxon>
        <taxon>Chordata</taxon>
        <taxon>Craniata</taxon>
        <taxon>Vertebrata</taxon>
        <taxon>Euteleostomi</taxon>
        <taxon>Archelosauria</taxon>
        <taxon>Testudinata</taxon>
        <taxon>Testudines</taxon>
        <taxon>Cryptodira</taxon>
        <taxon>Durocryptodira</taxon>
        <taxon>Testudinoidea</taxon>
        <taxon>Emydidae</taxon>
        <taxon>Chrysemys</taxon>
    </lineage>
</organism>
<dbReference type="Gene3D" id="2.40.10.10">
    <property type="entry name" value="Trypsin-like serine proteases"/>
    <property type="match status" value="1"/>
</dbReference>
<reference evidence="2" key="1">
    <citation type="submission" date="2025-08" db="UniProtKB">
        <authorList>
            <consortium name="Ensembl"/>
        </authorList>
    </citation>
    <scope>IDENTIFICATION</scope>
</reference>
<dbReference type="AlphaFoldDB" id="A0A8C3FE08"/>
<dbReference type="InterPro" id="IPR001254">
    <property type="entry name" value="Trypsin_dom"/>
</dbReference>
<dbReference type="InterPro" id="IPR043504">
    <property type="entry name" value="Peptidase_S1_PA_chymotrypsin"/>
</dbReference>
<dbReference type="Ensembl" id="ENSCPBT00000006069.1">
    <property type="protein sequence ID" value="ENSCPBP00000004984.1"/>
    <property type="gene ID" value="ENSCPBG00000004009.1"/>
</dbReference>
<evidence type="ECO:0000313" key="2">
    <source>
        <dbReference type="Ensembl" id="ENSCPBP00000004984.1"/>
    </source>
</evidence>
<evidence type="ECO:0000313" key="3">
    <source>
        <dbReference type="Proteomes" id="UP000694380"/>
    </source>
</evidence>
<feature type="domain" description="Peptidase S1" evidence="1">
    <location>
        <begin position="44"/>
        <end position="64"/>
    </location>
</feature>